<evidence type="ECO:0000256" key="6">
    <source>
        <dbReference type="ARBA" id="ARBA00023002"/>
    </source>
</evidence>
<comment type="subunit">
    <text evidence="9">Homotetramer.</text>
</comment>
<gene>
    <name evidence="9 13" type="primary">dapB</name>
    <name evidence="13" type="ORF">LKD48_02380</name>
</gene>
<evidence type="ECO:0000256" key="2">
    <source>
        <dbReference type="ARBA" id="ARBA00022490"/>
    </source>
</evidence>
<feature type="binding site" evidence="9">
    <location>
        <begin position="153"/>
        <end position="154"/>
    </location>
    <ligand>
        <name>(S)-2,3,4,5-tetrahydrodipicolinate</name>
        <dbReference type="ChEBI" id="CHEBI:16845"/>
    </ligand>
</feature>
<dbReference type="GO" id="GO:0005829">
    <property type="term" value="C:cytosol"/>
    <property type="evidence" value="ECO:0007669"/>
    <property type="project" value="TreeGrafter"/>
</dbReference>
<dbReference type="GO" id="GO:0051287">
    <property type="term" value="F:NAD binding"/>
    <property type="evidence" value="ECO:0007669"/>
    <property type="project" value="UniProtKB-UniRule"/>
</dbReference>
<evidence type="ECO:0000256" key="1">
    <source>
        <dbReference type="ARBA" id="ARBA00006642"/>
    </source>
</evidence>
<evidence type="ECO:0000259" key="12">
    <source>
        <dbReference type="Pfam" id="PF05173"/>
    </source>
</evidence>
<evidence type="ECO:0000256" key="5">
    <source>
        <dbReference type="ARBA" id="ARBA00022915"/>
    </source>
</evidence>
<dbReference type="Proteomes" id="UP001198200">
    <property type="component" value="Unassembled WGS sequence"/>
</dbReference>
<dbReference type="InterPro" id="IPR022664">
    <property type="entry name" value="DapB_N_CS"/>
</dbReference>
<dbReference type="InterPro" id="IPR036291">
    <property type="entry name" value="NAD(P)-bd_dom_sf"/>
</dbReference>
<evidence type="ECO:0000259" key="11">
    <source>
        <dbReference type="Pfam" id="PF01113"/>
    </source>
</evidence>
<dbReference type="RefSeq" id="WP_118612486.1">
    <property type="nucleotide sequence ID" value="NZ_JAJEQN010000004.1"/>
</dbReference>
<dbReference type="InterPro" id="IPR022663">
    <property type="entry name" value="DapB_C"/>
</dbReference>
<dbReference type="PROSITE" id="PS01298">
    <property type="entry name" value="DAPB"/>
    <property type="match status" value="1"/>
</dbReference>
<keyword evidence="5 9" id="KW-0220">Diaminopimelate biosynthesis</keyword>
<comment type="function">
    <text evidence="9">Catalyzes the conversion of 4-hydroxy-tetrahydrodipicolinate (HTPA) to tetrahydrodipicolinate.</text>
</comment>
<comment type="pathway">
    <text evidence="9">Amino-acid biosynthesis; L-lysine biosynthesis via DAP pathway; (S)-tetrahydrodipicolinate from L-aspartate: step 4/4.</text>
</comment>
<dbReference type="InterPro" id="IPR023940">
    <property type="entry name" value="DHDPR_bac"/>
</dbReference>
<comment type="catalytic activity">
    <reaction evidence="9">
        <text>(S)-2,3,4,5-tetrahydrodipicolinate + NADP(+) + H2O = (2S,4S)-4-hydroxy-2,3,4,5-tetrahydrodipicolinate + NADPH + H(+)</text>
        <dbReference type="Rhea" id="RHEA:35331"/>
        <dbReference type="ChEBI" id="CHEBI:15377"/>
        <dbReference type="ChEBI" id="CHEBI:15378"/>
        <dbReference type="ChEBI" id="CHEBI:16845"/>
        <dbReference type="ChEBI" id="CHEBI:57783"/>
        <dbReference type="ChEBI" id="CHEBI:58349"/>
        <dbReference type="ChEBI" id="CHEBI:67139"/>
        <dbReference type="EC" id="1.17.1.8"/>
    </reaction>
</comment>
<dbReference type="AlphaFoldDB" id="A0AAE3E1T6"/>
<feature type="binding site" evidence="9">
    <location>
        <begin position="85"/>
        <end position="87"/>
    </location>
    <ligand>
        <name>NAD(+)</name>
        <dbReference type="ChEBI" id="CHEBI:57540"/>
    </ligand>
</feature>
<dbReference type="PIRSF" id="PIRSF000161">
    <property type="entry name" value="DHPR"/>
    <property type="match status" value="1"/>
</dbReference>
<feature type="domain" description="Dihydrodipicolinate reductase C-terminal" evidence="12">
    <location>
        <begin position="115"/>
        <end position="250"/>
    </location>
</feature>
<dbReference type="GO" id="GO:0050661">
    <property type="term" value="F:NADP binding"/>
    <property type="evidence" value="ECO:0007669"/>
    <property type="project" value="UniProtKB-UniRule"/>
</dbReference>
<feature type="binding site" evidence="9">
    <location>
        <begin position="109"/>
        <end position="112"/>
    </location>
    <ligand>
        <name>NAD(+)</name>
        <dbReference type="ChEBI" id="CHEBI:57540"/>
    </ligand>
</feature>
<keyword evidence="14" id="KW-1185">Reference proteome</keyword>
<feature type="active site" description="Proton donor" evidence="9">
    <location>
        <position position="147"/>
    </location>
</feature>
<evidence type="ECO:0000256" key="9">
    <source>
        <dbReference type="HAMAP-Rule" id="MF_00102"/>
    </source>
</evidence>
<organism evidence="13 14">
    <name type="scientific">Anthropogastromicrobium aceti</name>
    <dbReference type="NCBI Taxonomy" id="2981768"/>
    <lineage>
        <taxon>Bacteria</taxon>
        <taxon>Bacillati</taxon>
        <taxon>Bacillota</taxon>
        <taxon>Clostridia</taxon>
        <taxon>Lachnospirales</taxon>
        <taxon>Lachnospiraceae</taxon>
        <taxon>Anthropogastromicrobium</taxon>
    </lineage>
</organism>
<reference evidence="13 14" key="1">
    <citation type="submission" date="2021-10" db="EMBL/GenBank/DDBJ databases">
        <title>Anaerobic single-cell dispensing facilitates the cultivation of human gut bacteria.</title>
        <authorList>
            <person name="Afrizal A."/>
        </authorList>
    </citation>
    <scope>NUCLEOTIDE SEQUENCE [LARGE SCALE GENOMIC DNA]</scope>
    <source>
        <strain evidence="13 14">CLA-AA-H224</strain>
    </source>
</reference>
<dbReference type="NCBIfam" id="TIGR00036">
    <property type="entry name" value="dapB"/>
    <property type="match status" value="1"/>
</dbReference>
<evidence type="ECO:0000256" key="3">
    <source>
        <dbReference type="ARBA" id="ARBA00022605"/>
    </source>
</evidence>
<dbReference type="GO" id="GO:0016726">
    <property type="term" value="F:oxidoreductase activity, acting on CH or CH2 groups, NAD or NADP as acceptor"/>
    <property type="evidence" value="ECO:0007669"/>
    <property type="project" value="UniProtKB-UniRule"/>
</dbReference>
<dbReference type="HAMAP" id="MF_00102">
    <property type="entry name" value="DapB"/>
    <property type="match status" value="1"/>
</dbReference>
<proteinExistence type="inferred from homology"/>
<keyword evidence="4 9" id="KW-0521">NADP</keyword>
<evidence type="ECO:0000313" key="13">
    <source>
        <dbReference type="EMBL" id="MCC2220499.1"/>
    </source>
</evidence>
<sequence>MVRIILNGCNGAMGKMLANIIEQDEQAQVVAGIDITQAVDTPFPVFESIKACDVEADALIDFTVSKITDMVLDQCAQKGLALVLATTGLSDEQLAHVQEAGKTIPIVQSYNMSLGINTLAKIVELITPVLADAGFDIEIVERHHRRKLDAPSGTAIMLGNAANKSLNGEYHFVFDRSERREKRDPKEIGFSAVRGGTIVGVHDVIYAGEDEVIELNHQAFSRGVFAKGAVQAAKFLQGKEPGVYTMRDVIG</sequence>
<keyword evidence="3 9" id="KW-0028">Amino-acid biosynthesis</keyword>
<dbReference type="InterPro" id="IPR000846">
    <property type="entry name" value="DapB_N"/>
</dbReference>
<dbReference type="PANTHER" id="PTHR20836">
    <property type="entry name" value="DIHYDRODIPICOLINATE REDUCTASE"/>
    <property type="match status" value="1"/>
</dbReference>
<feature type="domain" description="Dihydrodipicolinate reductase N-terminal" evidence="11">
    <location>
        <begin position="2"/>
        <end position="112"/>
    </location>
</feature>
<comment type="catalytic activity">
    <reaction evidence="9">
        <text>(S)-2,3,4,5-tetrahydrodipicolinate + NAD(+) + H2O = (2S,4S)-4-hydroxy-2,3,4,5-tetrahydrodipicolinate + NADH + H(+)</text>
        <dbReference type="Rhea" id="RHEA:35323"/>
        <dbReference type="ChEBI" id="CHEBI:15377"/>
        <dbReference type="ChEBI" id="CHEBI:15378"/>
        <dbReference type="ChEBI" id="CHEBI:16845"/>
        <dbReference type="ChEBI" id="CHEBI:57540"/>
        <dbReference type="ChEBI" id="CHEBI:57945"/>
        <dbReference type="ChEBI" id="CHEBI:67139"/>
        <dbReference type="EC" id="1.17.1.8"/>
    </reaction>
</comment>
<feature type="binding site" evidence="9">
    <location>
        <position position="144"/>
    </location>
    <ligand>
        <name>(S)-2,3,4,5-tetrahydrodipicolinate</name>
        <dbReference type="ChEBI" id="CHEBI:16845"/>
    </ligand>
</feature>
<protein>
    <recommendedName>
        <fullName evidence="9 10">4-hydroxy-tetrahydrodipicolinate reductase</fullName>
        <shortName evidence="9">HTPA reductase</shortName>
        <ecNumber evidence="9 10">1.17.1.8</ecNumber>
    </recommendedName>
</protein>
<dbReference type="SUPFAM" id="SSF51735">
    <property type="entry name" value="NAD(P)-binding Rossmann-fold domains"/>
    <property type="match status" value="1"/>
</dbReference>
<comment type="subcellular location">
    <subcellularLocation>
        <location evidence="9">Cytoplasm</location>
    </subcellularLocation>
</comment>
<dbReference type="SUPFAM" id="SSF55347">
    <property type="entry name" value="Glyceraldehyde-3-phosphate dehydrogenase-like, C-terminal domain"/>
    <property type="match status" value="1"/>
</dbReference>
<dbReference type="EC" id="1.17.1.8" evidence="9 10"/>
<feature type="binding site" evidence="9">
    <location>
        <position position="34"/>
    </location>
    <ligand>
        <name>NAD(+)</name>
        <dbReference type="ChEBI" id="CHEBI:57540"/>
    </ligand>
</feature>
<dbReference type="PANTHER" id="PTHR20836:SF7">
    <property type="entry name" value="4-HYDROXY-TETRAHYDRODIPICOLINATE REDUCTASE"/>
    <property type="match status" value="1"/>
</dbReference>
<comment type="caution">
    <text evidence="9">Was originally thought to be a dihydrodipicolinate reductase (DHDPR), catalyzing the conversion of dihydrodipicolinate to tetrahydrodipicolinate. However, it was shown in E.coli that the substrate of the enzymatic reaction is not dihydrodipicolinate (DHDP) but in fact (2S,4S)-4-hydroxy-2,3,4,5-tetrahydrodipicolinic acid (HTPA), the product released by the DapA-catalyzed reaction.</text>
</comment>
<keyword evidence="2 9" id="KW-0963">Cytoplasm</keyword>
<dbReference type="EMBL" id="JAJEQN010000004">
    <property type="protein sequence ID" value="MCC2220499.1"/>
    <property type="molecule type" value="Genomic_DNA"/>
</dbReference>
<keyword evidence="6 9" id="KW-0560">Oxidoreductase</keyword>
<dbReference type="Gene3D" id="3.30.360.10">
    <property type="entry name" value="Dihydrodipicolinate Reductase, domain 2"/>
    <property type="match status" value="1"/>
</dbReference>
<evidence type="ECO:0000256" key="4">
    <source>
        <dbReference type="ARBA" id="ARBA00022857"/>
    </source>
</evidence>
<dbReference type="Pfam" id="PF05173">
    <property type="entry name" value="DapB_C"/>
    <property type="match status" value="1"/>
</dbReference>
<accession>A0AAE3E1T6</accession>
<dbReference type="GO" id="GO:0019877">
    <property type="term" value="P:diaminopimelate biosynthetic process"/>
    <property type="evidence" value="ECO:0007669"/>
    <property type="project" value="UniProtKB-UniRule"/>
</dbReference>
<dbReference type="Gene3D" id="3.40.50.720">
    <property type="entry name" value="NAD(P)-binding Rossmann-like Domain"/>
    <property type="match status" value="1"/>
</dbReference>
<feature type="binding site" evidence="9">
    <location>
        <begin position="8"/>
        <end position="13"/>
    </location>
    <ligand>
        <name>NAD(+)</name>
        <dbReference type="ChEBI" id="CHEBI:57540"/>
    </ligand>
</feature>
<name>A0AAE3E1T6_9FIRM</name>
<evidence type="ECO:0000256" key="7">
    <source>
        <dbReference type="ARBA" id="ARBA00023027"/>
    </source>
</evidence>
<dbReference type="GO" id="GO:0009089">
    <property type="term" value="P:lysine biosynthetic process via diaminopimelate"/>
    <property type="evidence" value="ECO:0007669"/>
    <property type="project" value="UniProtKB-UniRule"/>
</dbReference>
<comment type="caution">
    <text evidence="13">The sequence shown here is derived from an EMBL/GenBank/DDBJ whole genome shotgun (WGS) entry which is preliminary data.</text>
</comment>
<evidence type="ECO:0000256" key="10">
    <source>
        <dbReference type="NCBIfam" id="TIGR00036"/>
    </source>
</evidence>
<feature type="active site" description="Proton donor/acceptor" evidence="9">
    <location>
        <position position="143"/>
    </location>
</feature>
<dbReference type="CDD" id="cd02274">
    <property type="entry name" value="DHDPR_N"/>
    <property type="match status" value="1"/>
</dbReference>
<evidence type="ECO:0000256" key="8">
    <source>
        <dbReference type="ARBA" id="ARBA00023154"/>
    </source>
</evidence>
<dbReference type="Pfam" id="PF01113">
    <property type="entry name" value="DapB_N"/>
    <property type="match status" value="1"/>
</dbReference>
<keyword evidence="7 9" id="KW-0520">NAD</keyword>
<evidence type="ECO:0000313" key="14">
    <source>
        <dbReference type="Proteomes" id="UP001198200"/>
    </source>
</evidence>
<dbReference type="GO" id="GO:0008839">
    <property type="term" value="F:4-hydroxy-tetrahydrodipicolinate reductase"/>
    <property type="evidence" value="ECO:0007669"/>
    <property type="project" value="UniProtKB-UniRule"/>
</dbReference>
<comment type="similarity">
    <text evidence="1 9">Belongs to the DapB family.</text>
</comment>
<keyword evidence="8 9" id="KW-0457">Lysine biosynthesis</keyword>
<comment type="caution">
    <text evidence="9">Lacks conserved residue(s) required for the propagation of feature annotation.</text>
</comment>